<dbReference type="SUPFAM" id="SSF49503">
    <property type="entry name" value="Cupredoxins"/>
    <property type="match status" value="3"/>
</dbReference>
<gene>
    <name evidence="11" type="ORF">GNLVRS02_ARAD1D06952g</name>
</gene>
<dbReference type="CDD" id="cd13857">
    <property type="entry name" value="CuRO_1_Diphenol_Ox"/>
    <property type="match status" value="1"/>
</dbReference>
<evidence type="ECO:0000259" key="9">
    <source>
        <dbReference type="Pfam" id="PF07731"/>
    </source>
</evidence>
<keyword evidence="2" id="KW-0408">Iron</keyword>
<dbReference type="CDD" id="cd13910">
    <property type="entry name" value="CuRO_3_MCO_like_4"/>
    <property type="match status" value="1"/>
</dbReference>
<accession>A0A060T8I1</accession>
<feature type="domain" description="Plastocyanin-like" evidence="10">
    <location>
        <begin position="149"/>
        <end position="256"/>
    </location>
</feature>
<keyword evidence="2" id="KW-0410">Iron transport</keyword>
<dbReference type="Pfam" id="PF07732">
    <property type="entry name" value="Cu-oxidase_3"/>
    <property type="match status" value="1"/>
</dbReference>
<dbReference type="InterPro" id="IPR001117">
    <property type="entry name" value="Cu-oxidase_2nd"/>
</dbReference>
<protein>
    <submittedName>
        <fullName evidence="11">ARAD1D06952p</fullName>
    </submittedName>
</protein>
<reference evidence="11" key="1">
    <citation type="submission" date="2014-02" db="EMBL/GenBank/DDBJ databases">
        <authorList>
            <person name="Genoscope - CEA"/>
        </authorList>
    </citation>
    <scope>NUCLEOTIDE SEQUENCE</scope>
    <source>
        <strain evidence="11">LS3</strain>
    </source>
</reference>
<evidence type="ECO:0000313" key="11">
    <source>
        <dbReference type="EMBL" id="CDP37238.1"/>
    </source>
</evidence>
<dbReference type="InterPro" id="IPR008972">
    <property type="entry name" value="Cupredoxin"/>
</dbReference>
<dbReference type="PANTHER" id="PTHR11709:SF414">
    <property type="entry name" value="ADR239WP"/>
    <property type="match status" value="1"/>
</dbReference>
<dbReference type="CDD" id="cd13886">
    <property type="entry name" value="CuRO_2_MCO_like_1"/>
    <property type="match status" value="1"/>
</dbReference>
<evidence type="ECO:0000256" key="2">
    <source>
        <dbReference type="ARBA" id="ARBA00022496"/>
    </source>
</evidence>
<dbReference type="Pfam" id="PF07731">
    <property type="entry name" value="Cu-oxidase_2"/>
    <property type="match status" value="1"/>
</dbReference>
<dbReference type="AlphaFoldDB" id="A0A060T8I1"/>
<dbReference type="GO" id="GO:0005507">
    <property type="term" value="F:copper ion binding"/>
    <property type="evidence" value="ECO:0007669"/>
    <property type="project" value="InterPro"/>
</dbReference>
<dbReference type="EMBL" id="HG937694">
    <property type="protein sequence ID" value="CDP37238.1"/>
    <property type="molecule type" value="Genomic_DNA"/>
</dbReference>
<keyword evidence="7" id="KW-0472">Membrane</keyword>
<dbReference type="GO" id="GO:0006826">
    <property type="term" value="P:iron ion transport"/>
    <property type="evidence" value="ECO:0007669"/>
    <property type="project" value="UniProtKB-KW"/>
</dbReference>
<sequence>MARFEPLPTDQDEEAKRSNTEVAGQEVSVYPDDSAINRKLLRVLLIVGAVAVVLVFGSAFYVHERRHKDGHDNQKEAHSGQNMLGAAFDLSQLGSVDRSKTTVYGAPLRDWQLDTSREYHLSRYGLWDSNQEPTTREYNFVLSEIVAWPNGVAKNMSVINGKFPGPVIEANVGDRVVVHLFNNGSLPTTMHFHGLAQNGTNFMDGVPGVTQCSIPPGSSYTYNFTLTEWGTYWYHSHYDTQYLEGFAGPVVIHSPEEDRLLDYDEDVVVFLSDYYHDSSFDLLKSYIAPDVENAEPIPDSGLIQGLNKFDCSKVNESGYQCYEDSYFPAFPVIPDKTYRLRVVSAGGFSEFDFSIDNHTLTVIEADGVNVEPLDVTVLRMSNAQRYSVLVKTESGHEDEGFWMRANMNTYCYDGSNPNLDPRGVRAIFSYPGYTLSLQQNGGVPTEDPSTPQQHGIDGSVQCTQLNSSLLVPSIPMAAPDPDQFVHIDASFQIGARQISLAYFNNTSYKPNEVPNLRTILDTNTSALLSDDPTRPSWANEQMVITVPQQQVIDLLINNYDDGGHPFHMHGHKFWILASGKGYFDPAMYNDIDTTNPARRDTVHVDSFGWTLVRFVTDNPGVWIFHCHIVWHVAAGMVMQFSVQPEHLKTQAPPQQWYDLCSV</sequence>
<keyword evidence="3" id="KW-0479">Metal-binding</keyword>
<keyword evidence="7" id="KW-1133">Transmembrane helix</keyword>
<evidence type="ECO:0000256" key="5">
    <source>
        <dbReference type="ARBA" id="ARBA00023008"/>
    </source>
</evidence>
<keyword evidence="4" id="KW-0560">Oxidoreductase</keyword>
<comment type="similarity">
    <text evidence="1">Belongs to the multicopper oxidase family.</text>
</comment>
<dbReference type="PROSITE" id="PS00080">
    <property type="entry name" value="MULTICOPPER_OXIDASE2"/>
    <property type="match status" value="1"/>
</dbReference>
<proteinExistence type="inferred from homology"/>
<evidence type="ECO:0000256" key="4">
    <source>
        <dbReference type="ARBA" id="ARBA00023002"/>
    </source>
</evidence>
<dbReference type="PhylomeDB" id="A0A060T8I1"/>
<evidence type="ECO:0000256" key="7">
    <source>
        <dbReference type="SAM" id="Phobius"/>
    </source>
</evidence>
<dbReference type="InterPro" id="IPR045087">
    <property type="entry name" value="Cu-oxidase_fam"/>
</dbReference>
<feature type="transmembrane region" description="Helical" evidence="7">
    <location>
        <begin position="40"/>
        <end position="62"/>
    </location>
</feature>
<dbReference type="Gene3D" id="2.60.40.420">
    <property type="entry name" value="Cupredoxins - blue copper proteins"/>
    <property type="match status" value="3"/>
</dbReference>
<evidence type="ECO:0000259" key="10">
    <source>
        <dbReference type="Pfam" id="PF07732"/>
    </source>
</evidence>
<name>A0A060T8I1_BLAAD</name>
<evidence type="ECO:0000256" key="6">
    <source>
        <dbReference type="SAM" id="MobiDB-lite"/>
    </source>
</evidence>
<dbReference type="InterPro" id="IPR011707">
    <property type="entry name" value="Cu-oxidase-like_N"/>
</dbReference>
<keyword evidence="2" id="KW-0813">Transport</keyword>
<dbReference type="InterPro" id="IPR011706">
    <property type="entry name" value="Cu-oxidase_C"/>
</dbReference>
<dbReference type="PANTHER" id="PTHR11709">
    <property type="entry name" value="MULTI-COPPER OXIDASE"/>
    <property type="match status" value="1"/>
</dbReference>
<dbReference type="InterPro" id="IPR002355">
    <property type="entry name" value="Cu_oxidase_Cu_BS"/>
</dbReference>
<evidence type="ECO:0000256" key="1">
    <source>
        <dbReference type="ARBA" id="ARBA00010609"/>
    </source>
</evidence>
<feature type="domain" description="Plastocyanin-like" evidence="9">
    <location>
        <begin position="510"/>
        <end position="645"/>
    </location>
</feature>
<dbReference type="PROSITE" id="PS00079">
    <property type="entry name" value="MULTICOPPER_OXIDASE1"/>
    <property type="match status" value="1"/>
</dbReference>
<dbReference type="InterPro" id="IPR033138">
    <property type="entry name" value="Cu_oxidase_CS"/>
</dbReference>
<dbReference type="GO" id="GO:0016491">
    <property type="term" value="F:oxidoreductase activity"/>
    <property type="evidence" value="ECO:0007669"/>
    <property type="project" value="UniProtKB-KW"/>
</dbReference>
<organism evidence="11">
    <name type="scientific">Blastobotrys adeninivorans</name>
    <name type="common">Yeast</name>
    <name type="synonym">Arxula adeninivorans</name>
    <dbReference type="NCBI Taxonomy" id="409370"/>
    <lineage>
        <taxon>Eukaryota</taxon>
        <taxon>Fungi</taxon>
        <taxon>Dikarya</taxon>
        <taxon>Ascomycota</taxon>
        <taxon>Saccharomycotina</taxon>
        <taxon>Dipodascomycetes</taxon>
        <taxon>Dipodascales</taxon>
        <taxon>Trichomonascaceae</taxon>
        <taxon>Blastobotrys</taxon>
    </lineage>
</organism>
<feature type="domain" description="Plastocyanin-like" evidence="8">
    <location>
        <begin position="265"/>
        <end position="420"/>
    </location>
</feature>
<keyword evidence="5" id="KW-0186">Copper</keyword>
<dbReference type="Pfam" id="PF00394">
    <property type="entry name" value="Cu-oxidase"/>
    <property type="match status" value="1"/>
</dbReference>
<keyword evidence="7" id="KW-0812">Transmembrane</keyword>
<evidence type="ECO:0000256" key="3">
    <source>
        <dbReference type="ARBA" id="ARBA00022723"/>
    </source>
</evidence>
<feature type="region of interest" description="Disordered" evidence="6">
    <location>
        <begin position="1"/>
        <end position="23"/>
    </location>
</feature>
<evidence type="ECO:0000259" key="8">
    <source>
        <dbReference type="Pfam" id="PF00394"/>
    </source>
</evidence>
<keyword evidence="2" id="KW-0406">Ion transport</keyword>
<reference evidence="11" key="2">
    <citation type="submission" date="2014-06" db="EMBL/GenBank/DDBJ databases">
        <title>The complete genome of Blastobotrys (Arxula) adeninivorans LS3 - a yeast of biotechnological interest.</title>
        <authorList>
            <person name="Kunze G."/>
            <person name="Gaillardin C."/>
            <person name="Czernicka M."/>
            <person name="Durrens P."/>
            <person name="Martin T."/>
            <person name="Boer E."/>
            <person name="Gabaldon T."/>
            <person name="Cruz J."/>
            <person name="Talla E."/>
            <person name="Marck C."/>
            <person name="Goffeau A."/>
            <person name="Barbe V."/>
            <person name="Baret P."/>
            <person name="Baronian K."/>
            <person name="Beier S."/>
            <person name="Bleykasten C."/>
            <person name="Bode R."/>
            <person name="Casaregola S."/>
            <person name="Despons L."/>
            <person name="Fairhead C."/>
            <person name="Giersberg M."/>
            <person name="Gierski P."/>
            <person name="Hahnel U."/>
            <person name="Hartmann A."/>
            <person name="Jankowska D."/>
            <person name="Jubin C."/>
            <person name="Jung P."/>
            <person name="Lafontaine I."/>
            <person name="Leh-Louis V."/>
            <person name="Lemaire M."/>
            <person name="Marcet-Houben M."/>
            <person name="Mascher M."/>
            <person name="Morel G."/>
            <person name="Richard G.-F."/>
            <person name="Riechen J."/>
            <person name="Sacerdot C."/>
            <person name="Sarkar A."/>
            <person name="Savel G."/>
            <person name="Schacherer J."/>
            <person name="Sherman D."/>
            <person name="Straub M.-L."/>
            <person name="Stein N."/>
            <person name="Thierry A."/>
            <person name="Trautwein-Schult A."/>
            <person name="Westhof E."/>
            <person name="Worch S."/>
            <person name="Dujon B."/>
            <person name="Souciet J.-L."/>
            <person name="Wincker P."/>
            <person name="Scholz U."/>
            <person name="Neuveglise N."/>
        </authorList>
    </citation>
    <scope>NUCLEOTIDE SEQUENCE</scope>
    <source>
        <strain evidence="11">LS3</strain>
    </source>
</reference>